<evidence type="ECO:0000313" key="2">
    <source>
        <dbReference type="EMBL" id="RVX07157.1"/>
    </source>
</evidence>
<proteinExistence type="predicted"/>
<evidence type="ECO:0000256" key="1">
    <source>
        <dbReference type="SAM" id="MobiDB-lite"/>
    </source>
</evidence>
<feature type="region of interest" description="Disordered" evidence="1">
    <location>
        <begin position="1"/>
        <end position="33"/>
    </location>
</feature>
<gene>
    <name evidence="2" type="ORF">CK203_053491</name>
</gene>
<comment type="caution">
    <text evidence="2">The sequence shown here is derived from an EMBL/GenBank/DDBJ whole genome shotgun (WGS) entry which is preliminary data.</text>
</comment>
<dbReference type="AlphaFoldDB" id="A0A438JDX9"/>
<organism evidence="2 3">
    <name type="scientific">Vitis vinifera</name>
    <name type="common">Grape</name>
    <dbReference type="NCBI Taxonomy" id="29760"/>
    <lineage>
        <taxon>Eukaryota</taxon>
        <taxon>Viridiplantae</taxon>
        <taxon>Streptophyta</taxon>
        <taxon>Embryophyta</taxon>
        <taxon>Tracheophyta</taxon>
        <taxon>Spermatophyta</taxon>
        <taxon>Magnoliopsida</taxon>
        <taxon>eudicotyledons</taxon>
        <taxon>Gunneridae</taxon>
        <taxon>Pentapetalae</taxon>
        <taxon>rosids</taxon>
        <taxon>Vitales</taxon>
        <taxon>Vitaceae</taxon>
        <taxon>Viteae</taxon>
        <taxon>Vitis</taxon>
    </lineage>
</organism>
<dbReference type="EMBL" id="QGNW01000047">
    <property type="protein sequence ID" value="RVX07157.1"/>
    <property type="molecule type" value="Genomic_DNA"/>
</dbReference>
<dbReference type="Proteomes" id="UP000288805">
    <property type="component" value="Unassembled WGS sequence"/>
</dbReference>
<feature type="compositionally biased region" description="Polar residues" evidence="1">
    <location>
        <begin position="8"/>
        <end position="21"/>
    </location>
</feature>
<reference evidence="2 3" key="1">
    <citation type="journal article" date="2018" name="PLoS Genet.">
        <title>Population sequencing reveals clonal diversity and ancestral inbreeding in the grapevine cultivar Chardonnay.</title>
        <authorList>
            <person name="Roach M.J."/>
            <person name="Johnson D.L."/>
            <person name="Bohlmann J."/>
            <person name="van Vuuren H.J."/>
            <person name="Jones S.J."/>
            <person name="Pretorius I.S."/>
            <person name="Schmidt S.A."/>
            <person name="Borneman A.R."/>
        </authorList>
    </citation>
    <scope>NUCLEOTIDE SEQUENCE [LARGE SCALE GENOMIC DNA]</scope>
    <source>
        <strain evidence="3">cv. Chardonnay</strain>
        <tissue evidence="2">Leaf</tissue>
    </source>
</reference>
<evidence type="ECO:0000313" key="3">
    <source>
        <dbReference type="Proteomes" id="UP000288805"/>
    </source>
</evidence>
<accession>A0A438JDX9</accession>
<protein>
    <submittedName>
        <fullName evidence="2">Uncharacterized protein</fullName>
    </submittedName>
</protein>
<sequence>MQVEELEPTTSYEVNDLSSPEISPDSVDIGDLNPPILVRKAIPKTLSKALNSKERKQAMRAKMEALEKNGTWDVVELPREKSLEGCK</sequence>
<name>A0A438JDX9_VITVI</name>